<organism evidence="1 2">
    <name type="scientific">Yersinia enterocolitica</name>
    <dbReference type="NCBI Taxonomy" id="630"/>
    <lineage>
        <taxon>Bacteria</taxon>
        <taxon>Pseudomonadati</taxon>
        <taxon>Pseudomonadota</taxon>
        <taxon>Gammaproteobacteria</taxon>
        <taxon>Enterobacterales</taxon>
        <taxon>Yersiniaceae</taxon>
        <taxon>Yersinia</taxon>
    </lineage>
</organism>
<proteinExistence type="predicted"/>
<accession>A0A0T7P7R7</accession>
<dbReference type="Proteomes" id="UP000048841">
    <property type="component" value="Unassembled WGS sequence"/>
</dbReference>
<dbReference type="EMBL" id="CGBR01000027">
    <property type="protein sequence ID" value="CFQ69838.1"/>
    <property type="molecule type" value="Genomic_DNA"/>
</dbReference>
<reference evidence="1 2" key="1">
    <citation type="submission" date="2015-03" db="EMBL/GenBank/DDBJ databases">
        <authorList>
            <person name="Murphy D."/>
        </authorList>
    </citation>
    <scope>NUCLEOTIDE SEQUENCE [LARGE SCALE GENOMIC DNA]</scope>
    <source>
        <strain evidence="1 2">IP26249</strain>
    </source>
</reference>
<gene>
    <name evidence="1" type="ORF">ERS137941_03207</name>
</gene>
<name>A0A0T7P7R7_YEREN</name>
<dbReference type="RefSeq" id="WP_023160418.1">
    <property type="nucleotide sequence ID" value="NZ_CGBR01000027.1"/>
</dbReference>
<dbReference type="AlphaFoldDB" id="A0A0T7P7R7"/>
<evidence type="ECO:0000313" key="2">
    <source>
        <dbReference type="Proteomes" id="UP000048841"/>
    </source>
</evidence>
<protein>
    <submittedName>
        <fullName evidence="1">Uncharacterized protein</fullName>
    </submittedName>
</protein>
<evidence type="ECO:0000313" key="1">
    <source>
        <dbReference type="EMBL" id="CFQ69838.1"/>
    </source>
</evidence>
<sequence length="175" mass="19748">MIKTITVVPVERDALGFWTHPDFFEPANGNEFVVEGEFDAWKALNRVVGKLEWMGCEESAEELQAAYDAGDCDLSMWQPTPPAGDGWFMASIHDTEDGPVCYWLRPIECDPEALSAHRERCHLDALKIELINKHQIAVTAAHEYFAACDLGEERIFAAAIFERLRVATRKHQGDL</sequence>